<dbReference type="EMBL" id="JAWLLD010000025">
    <property type="protein sequence ID" value="MDV7014612.1"/>
    <property type="molecule type" value="Genomic_DNA"/>
</dbReference>
<dbReference type="SUPFAM" id="SSF54593">
    <property type="entry name" value="Glyoxalase/Bleomycin resistance protein/Dihydroxybiphenyl dioxygenase"/>
    <property type="match status" value="2"/>
</dbReference>
<protein>
    <submittedName>
        <fullName evidence="10">VOC family protein</fullName>
    </submittedName>
</protein>
<evidence type="ECO:0000256" key="8">
    <source>
        <dbReference type="RuleBase" id="RU000683"/>
    </source>
</evidence>
<dbReference type="AlphaFoldDB" id="A0AAE4RGU1"/>
<organism evidence="10 11">
    <name type="scientific">Mycobacterium intracellulare</name>
    <dbReference type="NCBI Taxonomy" id="1767"/>
    <lineage>
        <taxon>Bacteria</taxon>
        <taxon>Bacillati</taxon>
        <taxon>Actinomycetota</taxon>
        <taxon>Actinomycetes</taxon>
        <taxon>Mycobacteriales</taxon>
        <taxon>Mycobacteriaceae</taxon>
        <taxon>Mycobacterium</taxon>
        <taxon>Mycobacterium avium complex (MAC)</taxon>
    </lineage>
</organism>
<dbReference type="InterPro" id="IPR029068">
    <property type="entry name" value="Glyas_Bleomycin-R_OHBP_Dase"/>
</dbReference>
<keyword evidence="3" id="KW-0479">Metal-binding</keyword>
<evidence type="ECO:0000256" key="7">
    <source>
        <dbReference type="ARBA" id="ARBA00023004"/>
    </source>
</evidence>
<comment type="similarity">
    <text evidence="2 8">Belongs to the extradiol ring-cleavage dioxygenase family.</text>
</comment>
<keyword evidence="7 8" id="KW-0408">Iron</keyword>
<dbReference type="Gene3D" id="3.10.180.10">
    <property type="entry name" value="2,3-Dihydroxybiphenyl 1,2-Dioxygenase, domain 1"/>
    <property type="match status" value="2"/>
</dbReference>
<comment type="cofactor">
    <cofactor evidence="1 8">
        <name>Fe(2+)</name>
        <dbReference type="ChEBI" id="CHEBI:29033"/>
    </cofactor>
</comment>
<dbReference type="InterPro" id="IPR000486">
    <property type="entry name" value="Xdiol_ring_cleave_dOase_1/2"/>
</dbReference>
<evidence type="ECO:0000256" key="1">
    <source>
        <dbReference type="ARBA" id="ARBA00001954"/>
    </source>
</evidence>
<keyword evidence="6 8" id="KW-0560">Oxidoreductase</keyword>
<gene>
    <name evidence="10" type="ORF">R4F53_20190</name>
</gene>
<dbReference type="CDD" id="cd07252">
    <property type="entry name" value="BphC1-RGP6_N_like"/>
    <property type="match status" value="1"/>
</dbReference>
<dbReference type="Pfam" id="PF00903">
    <property type="entry name" value="Glyoxalase"/>
    <property type="match status" value="1"/>
</dbReference>
<evidence type="ECO:0000259" key="9">
    <source>
        <dbReference type="PROSITE" id="PS51819"/>
    </source>
</evidence>
<proteinExistence type="inferred from homology"/>
<dbReference type="Pfam" id="PF22632">
    <property type="entry name" value="BphC_D1"/>
    <property type="match status" value="1"/>
</dbReference>
<dbReference type="PROSITE" id="PS00082">
    <property type="entry name" value="EXTRADIOL_DIOXYGENAS"/>
    <property type="match status" value="1"/>
</dbReference>
<keyword evidence="5 8" id="KW-0223">Dioxygenase</keyword>
<name>A0AAE4RGU1_MYCIT</name>
<keyword evidence="4 8" id="KW-0058">Aromatic hydrocarbons catabolism</keyword>
<evidence type="ECO:0000313" key="11">
    <source>
        <dbReference type="Proteomes" id="UP001187143"/>
    </source>
</evidence>
<evidence type="ECO:0000256" key="3">
    <source>
        <dbReference type="ARBA" id="ARBA00022723"/>
    </source>
</evidence>
<comment type="caution">
    <text evidence="10">The sequence shown here is derived from an EMBL/GenBank/DDBJ whole genome shotgun (WGS) entry which is preliminary data.</text>
</comment>
<evidence type="ECO:0000313" key="10">
    <source>
        <dbReference type="EMBL" id="MDV7014612.1"/>
    </source>
</evidence>
<evidence type="ECO:0000256" key="2">
    <source>
        <dbReference type="ARBA" id="ARBA00008784"/>
    </source>
</evidence>
<feature type="domain" description="VOC" evidence="9">
    <location>
        <begin position="132"/>
        <end position="248"/>
    </location>
</feature>
<dbReference type="GO" id="GO:0051213">
    <property type="term" value="F:dioxygenase activity"/>
    <property type="evidence" value="ECO:0007669"/>
    <property type="project" value="UniProtKB-KW"/>
</dbReference>
<dbReference type="CDD" id="cd07237">
    <property type="entry name" value="BphC1-RGP6_C_like"/>
    <property type="match status" value="1"/>
</dbReference>
<sequence length="285" mass="31891">MESPDFKQWHDFGPDVLGMQAIEDDDGTVLLRMDDAAHRIAVHPGERNRLRYTGWDVGGEDSLEAAAEILQSREVPFEVGTDEELASRGVLGLIALNDPMGLRHELFYGQKFIPKSFKPGRPMSRFITGSQGLGHVVLATPDLKQSDRFFRDVFGFRKSDEIYTFIDLCFYHCNPRHHSLALTPIPGVRGLHHVLVEVEDLDDVGTAYDLCISRKIPLSMTLGRHVNDRMVSFYVRTPSGFDIEYGWGGVAVDDANWTVAQYDRPSVWGHQLVARTPPGALEPAG</sequence>
<evidence type="ECO:0000256" key="5">
    <source>
        <dbReference type="ARBA" id="ARBA00022964"/>
    </source>
</evidence>
<evidence type="ECO:0000256" key="4">
    <source>
        <dbReference type="ARBA" id="ARBA00022797"/>
    </source>
</evidence>
<accession>A0AAE4RGU1</accession>
<dbReference type="GO" id="GO:0008198">
    <property type="term" value="F:ferrous iron binding"/>
    <property type="evidence" value="ECO:0007669"/>
    <property type="project" value="InterPro"/>
</dbReference>
<reference evidence="10" key="1">
    <citation type="submission" date="2023-10" db="EMBL/GenBank/DDBJ databases">
        <title>Characterization and genome sequence of Mycobacterium intracellulare ABSURDO, a novel pathogenic isolate with three colony morphotypes that vary in growth and acid-fastness.</title>
        <authorList>
            <person name="Jude B.A."/>
            <person name="Robinson R.T."/>
        </authorList>
    </citation>
    <scope>NUCLEOTIDE SEQUENCE</scope>
    <source>
        <strain evidence="10">ABSURDO Component B</strain>
    </source>
</reference>
<dbReference type="InterPro" id="IPR004360">
    <property type="entry name" value="Glyas_Fos-R_dOase_dom"/>
</dbReference>
<dbReference type="Proteomes" id="UP001187143">
    <property type="component" value="Unassembled WGS sequence"/>
</dbReference>
<feature type="domain" description="VOC" evidence="9">
    <location>
        <begin position="1"/>
        <end position="109"/>
    </location>
</feature>
<evidence type="ECO:0000256" key="6">
    <source>
        <dbReference type="ARBA" id="ARBA00023002"/>
    </source>
</evidence>
<dbReference type="InterPro" id="IPR037523">
    <property type="entry name" value="VOC_core"/>
</dbReference>
<dbReference type="PROSITE" id="PS51819">
    <property type="entry name" value="VOC"/>
    <property type="match status" value="2"/>
</dbReference>